<gene>
    <name evidence="2" type="ORF">RF55_23995</name>
</gene>
<evidence type="ECO:0000313" key="3">
    <source>
        <dbReference type="Proteomes" id="UP000036403"/>
    </source>
</evidence>
<dbReference type="EMBL" id="LBMM01027847">
    <property type="protein sequence ID" value="KMQ82155.1"/>
    <property type="molecule type" value="Genomic_DNA"/>
</dbReference>
<protein>
    <submittedName>
        <fullName evidence="2">Retrovirus-like env glycoprotein</fullName>
    </submittedName>
</protein>
<dbReference type="Proteomes" id="UP000036403">
    <property type="component" value="Unassembled WGS sequence"/>
</dbReference>
<feature type="chain" id="PRO_5005291030" evidence="1">
    <location>
        <begin position="26"/>
        <end position="243"/>
    </location>
</feature>
<reference evidence="2 3" key="1">
    <citation type="submission" date="2015-04" db="EMBL/GenBank/DDBJ databases">
        <title>Lasius niger genome sequencing.</title>
        <authorList>
            <person name="Konorov E.A."/>
            <person name="Nikitin M.A."/>
            <person name="Kirill M.V."/>
            <person name="Chang P."/>
        </authorList>
    </citation>
    <scope>NUCLEOTIDE SEQUENCE [LARGE SCALE GENOMIC DNA]</scope>
    <source>
        <tissue evidence="2">Whole</tissue>
    </source>
</reference>
<dbReference type="AlphaFoldDB" id="A0A0J7MNI8"/>
<dbReference type="OrthoDB" id="7765055at2759"/>
<evidence type="ECO:0000313" key="2">
    <source>
        <dbReference type="EMBL" id="KMQ82155.1"/>
    </source>
</evidence>
<proteinExistence type="predicted"/>
<keyword evidence="3" id="KW-1185">Reference proteome</keyword>
<comment type="caution">
    <text evidence="2">The sequence shown here is derived from an EMBL/GenBank/DDBJ whole genome shotgun (WGS) entry which is preliminary data.</text>
</comment>
<dbReference type="InterPro" id="IPR009882">
    <property type="entry name" value="Gypsy"/>
</dbReference>
<name>A0A0J7MNI8_LASNI</name>
<organism evidence="2 3">
    <name type="scientific">Lasius niger</name>
    <name type="common">Black garden ant</name>
    <dbReference type="NCBI Taxonomy" id="67767"/>
    <lineage>
        <taxon>Eukaryota</taxon>
        <taxon>Metazoa</taxon>
        <taxon>Ecdysozoa</taxon>
        <taxon>Arthropoda</taxon>
        <taxon>Hexapoda</taxon>
        <taxon>Insecta</taxon>
        <taxon>Pterygota</taxon>
        <taxon>Neoptera</taxon>
        <taxon>Endopterygota</taxon>
        <taxon>Hymenoptera</taxon>
        <taxon>Apocrita</taxon>
        <taxon>Aculeata</taxon>
        <taxon>Formicoidea</taxon>
        <taxon>Formicidae</taxon>
        <taxon>Formicinae</taxon>
        <taxon>Lasius</taxon>
        <taxon>Lasius</taxon>
    </lineage>
</organism>
<dbReference type="Pfam" id="PF07253">
    <property type="entry name" value="Gypsy"/>
    <property type="match status" value="1"/>
</dbReference>
<dbReference type="PaxDb" id="67767-A0A0J7MNI8"/>
<accession>A0A0J7MNI8</accession>
<keyword evidence="1" id="KW-0732">Signal</keyword>
<feature type="signal peptide" evidence="1">
    <location>
        <begin position="1"/>
        <end position="25"/>
    </location>
</feature>
<evidence type="ECO:0000256" key="1">
    <source>
        <dbReference type="SAM" id="SignalP"/>
    </source>
</evidence>
<sequence length="243" mass="27818">MITFRILTVVALTNGLIEITNYTDAQTVTIYNGIGQIQIGTTRIVHIIDLDHVQLTIGKLTDYIDQDFNDDKSYHLLNYELTQTKNLLDTVILAKTRKTRSINLIGTAWKYDLVALTDGINDLTDNNNRQVIINRQLENRMNLLTDVTTKIQNSIRKDSTLKDELAIRLQNQIRLVKEEIVNIKFAIQWARLGVMNTFLLNEFELKEIDSLLKINNMPTSVLTVEEMLKLSDVSVLHNGTTIF</sequence>